<dbReference type="AlphaFoldDB" id="A0AAN8B8I4"/>
<gene>
    <name evidence="2" type="ORF">CesoFtcFv8_023570</name>
</gene>
<dbReference type="Proteomes" id="UP001335648">
    <property type="component" value="Unassembled WGS sequence"/>
</dbReference>
<protein>
    <submittedName>
        <fullName evidence="2">Uncharacterized protein</fullName>
    </submittedName>
</protein>
<dbReference type="EMBL" id="JAULUE010002064">
    <property type="protein sequence ID" value="KAK5880556.1"/>
    <property type="molecule type" value="Genomic_DNA"/>
</dbReference>
<feature type="compositionally biased region" description="Polar residues" evidence="1">
    <location>
        <begin position="1"/>
        <end position="10"/>
    </location>
</feature>
<evidence type="ECO:0000313" key="2">
    <source>
        <dbReference type="EMBL" id="KAK5880556.1"/>
    </source>
</evidence>
<evidence type="ECO:0000256" key="1">
    <source>
        <dbReference type="SAM" id="MobiDB-lite"/>
    </source>
</evidence>
<keyword evidence="3" id="KW-1185">Reference proteome</keyword>
<evidence type="ECO:0000313" key="3">
    <source>
        <dbReference type="Proteomes" id="UP001335648"/>
    </source>
</evidence>
<name>A0AAN8B8I4_9TELE</name>
<comment type="caution">
    <text evidence="2">The sequence shown here is derived from an EMBL/GenBank/DDBJ whole genome shotgun (WGS) entry which is preliminary data.</text>
</comment>
<accession>A0AAN8B8I4</accession>
<feature type="region of interest" description="Disordered" evidence="1">
    <location>
        <begin position="1"/>
        <end position="37"/>
    </location>
</feature>
<proteinExistence type="predicted"/>
<sequence>MRRRCQSSANMRLHTMGVFSQGDSDEQNTYIHPAGGNADLCHRGTSEVTASTERLWQMDNNVPSLKQ</sequence>
<organism evidence="2 3">
    <name type="scientific">Champsocephalus esox</name>
    <name type="common">pike icefish</name>
    <dbReference type="NCBI Taxonomy" id="159716"/>
    <lineage>
        <taxon>Eukaryota</taxon>
        <taxon>Metazoa</taxon>
        <taxon>Chordata</taxon>
        <taxon>Craniata</taxon>
        <taxon>Vertebrata</taxon>
        <taxon>Euteleostomi</taxon>
        <taxon>Actinopterygii</taxon>
        <taxon>Neopterygii</taxon>
        <taxon>Teleostei</taxon>
        <taxon>Neoteleostei</taxon>
        <taxon>Acanthomorphata</taxon>
        <taxon>Eupercaria</taxon>
        <taxon>Perciformes</taxon>
        <taxon>Notothenioidei</taxon>
        <taxon>Channichthyidae</taxon>
        <taxon>Champsocephalus</taxon>
    </lineage>
</organism>
<reference evidence="2 3" key="1">
    <citation type="journal article" date="2023" name="Mol. Biol. Evol.">
        <title>Genomics of Secondarily Temperate Adaptation in the Only Non-Antarctic Icefish.</title>
        <authorList>
            <person name="Rivera-Colon A.G."/>
            <person name="Rayamajhi N."/>
            <person name="Minhas B.F."/>
            <person name="Madrigal G."/>
            <person name="Bilyk K.T."/>
            <person name="Yoon V."/>
            <person name="Hune M."/>
            <person name="Gregory S."/>
            <person name="Cheng C.H.C."/>
            <person name="Catchen J.M."/>
        </authorList>
    </citation>
    <scope>NUCLEOTIDE SEQUENCE [LARGE SCALE GENOMIC DNA]</scope>
    <source>
        <strain evidence="2">JC2023a</strain>
    </source>
</reference>